<dbReference type="PANTHER" id="PTHR30471">
    <property type="entry name" value="DNA REPAIR PROTEIN RADC"/>
    <property type="match status" value="1"/>
</dbReference>
<dbReference type="SUPFAM" id="SSF102712">
    <property type="entry name" value="JAB1/MPN domain"/>
    <property type="match status" value="1"/>
</dbReference>
<dbReference type="PROSITE" id="PS01302">
    <property type="entry name" value="UPF0758"/>
    <property type="match status" value="1"/>
</dbReference>
<dbReference type="PROSITE" id="PS50249">
    <property type="entry name" value="MPN"/>
    <property type="match status" value="1"/>
</dbReference>
<name>A0A150TX49_SORCE</name>
<dbReference type="InterPro" id="IPR037518">
    <property type="entry name" value="MPN"/>
</dbReference>
<evidence type="ECO:0000259" key="6">
    <source>
        <dbReference type="PROSITE" id="PS50249"/>
    </source>
</evidence>
<dbReference type="PANTHER" id="PTHR30471:SF3">
    <property type="entry name" value="UPF0758 PROTEIN YEES-RELATED"/>
    <property type="match status" value="1"/>
</dbReference>
<dbReference type="GO" id="GO:0006508">
    <property type="term" value="P:proteolysis"/>
    <property type="evidence" value="ECO:0007669"/>
    <property type="project" value="UniProtKB-KW"/>
</dbReference>
<keyword evidence="5" id="KW-0482">Metalloprotease</keyword>
<evidence type="ECO:0000256" key="3">
    <source>
        <dbReference type="ARBA" id="ARBA00022801"/>
    </source>
</evidence>
<dbReference type="Gene3D" id="3.40.140.10">
    <property type="entry name" value="Cytidine Deaminase, domain 2"/>
    <property type="match status" value="1"/>
</dbReference>
<evidence type="ECO:0000313" key="7">
    <source>
        <dbReference type="EMBL" id="KYG09048.1"/>
    </source>
</evidence>
<accession>A0A150TX49</accession>
<keyword evidence="3" id="KW-0378">Hydrolase</keyword>
<evidence type="ECO:0000256" key="4">
    <source>
        <dbReference type="ARBA" id="ARBA00022833"/>
    </source>
</evidence>
<keyword evidence="1" id="KW-0645">Protease</keyword>
<dbReference type="InterPro" id="IPR001405">
    <property type="entry name" value="UPF0758"/>
</dbReference>
<dbReference type="AlphaFoldDB" id="A0A150TX49"/>
<organism evidence="7 8">
    <name type="scientific">Sorangium cellulosum</name>
    <name type="common">Polyangium cellulosum</name>
    <dbReference type="NCBI Taxonomy" id="56"/>
    <lineage>
        <taxon>Bacteria</taxon>
        <taxon>Pseudomonadati</taxon>
        <taxon>Myxococcota</taxon>
        <taxon>Polyangia</taxon>
        <taxon>Polyangiales</taxon>
        <taxon>Polyangiaceae</taxon>
        <taxon>Sorangium</taxon>
    </lineage>
</organism>
<evidence type="ECO:0000256" key="1">
    <source>
        <dbReference type="ARBA" id="ARBA00022670"/>
    </source>
</evidence>
<dbReference type="InterPro" id="IPR025657">
    <property type="entry name" value="RadC_JAB"/>
</dbReference>
<protein>
    <recommendedName>
        <fullName evidence="6">MPN domain-containing protein</fullName>
    </recommendedName>
</protein>
<sequence>MPAGRGKAGPGAEHPAVPLGGELAAQEAELLRSVLRSQRIADRLARAPGGWRDLSEHELEQLRLTRVQRRAVLALQQLVRSGYPSLTKHKFSCSADIARIYAGRLGGLVYEVMLGLALNGRNEFMAELELARGGRHGAALTVADALRPVVRAGASAFVLVHNHPSGDPMPSPEDIALTTAMQKAADLVSIPLVDHVIIGGRGGGFSSMLDLCIIQ</sequence>
<evidence type="ECO:0000256" key="2">
    <source>
        <dbReference type="ARBA" id="ARBA00022723"/>
    </source>
</evidence>
<dbReference type="GO" id="GO:0008237">
    <property type="term" value="F:metallopeptidase activity"/>
    <property type="evidence" value="ECO:0007669"/>
    <property type="project" value="UniProtKB-KW"/>
</dbReference>
<evidence type="ECO:0000256" key="5">
    <source>
        <dbReference type="ARBA" id="ARBA00023049"/>
    </source>
</evidence>
<dbReference type="CDD" id="cd08071">
    <property type="entry name" value="MPN_DUF2466"/>
    <property type="match status" value="1"/>
</dbReference>
<comment type="caution">
    <text evidence="7">The sequence shown here is derived from an EMBL/GenBank/DDBJ whole genome shotgun (WGS) entry which is preliminary data.</text>
</comment>
<gene>
    <name evidence="7" type="ORF">BE21_19845</name>
</gene>
<dbReference type="GO" id="GO:0046872">
    <property type="term" value="F:metal ion binding"/>
    <property type="evidence" value="ECO:0007669"/>
    <property type="project" value="UniProtKB-KW"/>
</dbReference>
<proteinExistence type="predicted"/>
<dbReference type="InterPro" id="IPR020891">
    <property type="entry name" value="UPF0758_CS"/>
</dbReference>
<evidence type="ECO:0000313" key="8">
    <source>
        <dbReference type="Proteomes" id="UP000075502"/>
    </source>
</evidence>
<reference evidence="7 8" key="1">
    <citation type="submission" date="2014-02" db="EMBL/GenBank/DDBJ databases">
        <title>The small core and large imbalanced accessory genome model reveals a collaborative survival strategy of Sorangium cellulosum strains in nature.</title>
        <authorList>
            <person name="Han K."/>
            <person name="Peng R."/>
            <person name="Blom J."/>
            <person name="Li Y.-Z."/>
        </authorList>
    </citation>
    <scope>NUCLEOTIDE SEQUENCE [LARGE SCALE GENOMIC DNA]</scope>
    <source>
        <strain evidence="7 8">So0007-03</strain>
    </source>
</reference>
<keyword evidence="4" id="KW-0862">Zinc</keyword>
<dbReference type="Pfam" id="PF04002">
    <property type="entry name" value="RadC"/>
    <property type="match status" value="1"/>
</dbReference>
<feature type="domain" description="MPN" evidence="6">
    <location>
        <begin position="90"/>
        <end position="214"/>
    </location>
</feature>
<keyword evidence="2" id="KW-0479">Metal-binding</keyword>
<dbReference type="EMBL" id="JEME01000783">
    <property type="protein sequence ID" value="KYG09048.1"/>
    <property type="molecule type" value="Genomic_DNA"/>
</dbReference>
<dbReference type="Proteomes" id="UP000075502">
    <property type="component" value="Unassembled WGS sequence"/>
</dbReference>